<dbReference type="Proteomes" id="UP000485058">
    <property type="component" value="Unassembled WGS sequence"/>
</dbReference>
<keyword evidence="2" id="KW-1185">Reference proteome</keyword>
<sequence>LFEKEYNTRNVYYAFDRVTPSSACCFAVCQFNAQICTCLYSNDDLKSQVVGRLYSTGA</sequence>
<reference evidence="1 2" key="1">
    <citation type="submission" date="2020-02" db="EMBL/GenBank/DDBJ databases">
        <title>Draft genome sequence of Haematococcus lacustris strain NIES-144.</title>
        <authorList>
            <person name="Morimoto D."/>
            <person name="Nakagawa S."/>
            <person name="Yoshida T."/>
            <person name="Sawayama S."/>
        </authorList>
    </citation>
    <scope>NUCLEOTIDE SEQUENCE [LARGE SCALE GENOMIC DNA]</scope>
    <source>
        <strain evidence="1 2">NIES-144</strain>
    </source>
</reference>
<organism evidence="1 2">
    <name type="scientific">Haematococcus lacustris</name>
    <name type="common">Green alga</name>
    <name type="synonym">Haematococcus pluvialis</name>
    <dbReference type="NCBI Taxonomy" id="44745"/>
    <lineage>
        <taxon>Eukaryota</taxon>
        <taxon>Viridiplantae</taxon>
        <taxon>Chlorophyta</taxon>
        <taxon>core chlorophytes</taxon>
        <taxon>Chlorophyceae</taxon>
        <taxon>CS clade</taxon>
        <taxon>Chlamydomonadales</taxon>
        <taxon>Haematococcaceae</taxon>
        <taxon>Haematococcus</taxon>
    </lineage>
</organism>
<gene>
    <name evidence="1" type="ORF">HaLaN_24941</name>
</gene>
<feature type="non-terminal residue" evidence="1">
    <location>
        <position position="1"/>
    </location>
</feature>
<evidence type="ECO:0000313" key="1">
    <source>
        <dbReference type="EMBL" id="GFH26745.1"/>
    </source>
</evidence>
<accession>A0A699ZXJ3</accession>
<comment type="caution">
    <text evidence="1">The sequence shown here is derived from an EMBL/GenBank/DDBJ whole genome shotgun (WGS) entry which is preliminary data.</text>
</comment>
<dbReference type="AlphaFoldDB" id="A0A699ZXJ3"/>
<proteinExistence type="predicted"/>
<dbReference type="EMBL" id="BLLF01003226">
    <property type="protein sequence ID" value="GFH26745.1"/>
    <property type="molecule type" value="Genomic_DNA"/>
</dbReference>
<name>A0A699ZXJ3_HAELA</name>
<evidence type="ECO:0000313" key="2">
    <source>
        <dbReference type="Proteomes" id="UP000485058"/>
    </source>
</evidence>
<protein>
    <submittedName>
        <fullName evidence="1">Uncharacterized protein</fullName>
    </submittedName>
</protein>